<dbReference type="AlphaFoldDB" id="A0A5J4Q0Z1"/>
<accession>A0A5J4Q0Z1</accession>
<dbReference type="EMBL" id="SNRY01005718">
    <property type="protein sequence ID" value="KAA6314273.1"/>
    <property type="molecule type" value="Genomic_DNA"/>
</dbReference>
<sequence length="33" mass="3656">MENGKLKVESGELYLTQRHGGTEYSSGKLKVES</sequence>
<protein>
    <submittedName>
        <fullName evidence="1">Uncharacterized protein</fullName>
    </submittedName>
</protein>
<name>A0A5J4Q0Z1_9ZZZZ</name>
<reference evidence="1" key="1">
    <citation type="submission" date="2019-03" db="EMBL/GenBank/DDBJ databases">
        <title>Single cell metagenomics reveals metabolic interactions within the superorganism composed of flagellate Streblomastix strix and complex community of Bacteroidetes bacteria on its surface.</title>
        <authorList>
            <person name="Treitli S.C."/>
            <person name="Kolisko M."/>
            <person name="Husnik F."/>
            <person name="Keeling P."/>
            <person name="Hampl V."/>
        </authorList>
    </citation>
    <scope>NUCLEOTIDE SEQUENCE</scope>
    <source>
        <strain evidence="1">STM</strain>
    </source>
</reference>
<gene>
    <name evidence="1" type="ORF">EZS27_035089</name>
</gene>
<organism evidence="1">
    <name type="scientific">termite gut metagenome</name>
    <dbReference type="NCBI Taxonomy" id="433724"/>
    <lineage>
        <taxon>unclassified sequences</taxon>
        <taxon>metagenomes</taxon>
        <taxon>organismal metagenomes</taxon>
    </lineage>
</organism>
<evidence type="ECO:0000313" key="1">
    <source>
        <dbReference type="EMBL" id="KAA6314273.1"/>
    </source>
</evidence>
<comment type="caution">
    <text evidence="1">The sequence shown here is derived from an EMBL/GenBank/DDBJ whole genome shotgun (WGS) entry which is preliminary data.</text>
</comment>
<proteinExistence type="predicted"/>